<dbReference type="Proteomes" id="UP000258928">
    <property type="component" value="Unassembled WGS sequence"/>
</dbReference>
<evidence type="ECO:0000313" key="1">
    <source>
        <dbReference type="EMBL" id="SXF99805.1"/>
    </source>
</evidence>
<proteinExistence type="predicted"/>
<sequence>MLNKTTVPGAVSVPGIKRTCSSMAKVQQLSLAELAKRRSVTAATATAVPAAVPVPVPVPTPVPTAPTAAVPTAQALPEQFSSRADAGLRAARLEFVRSRRALAAEARKAPGYVAITGEKVERAVALCIEDAWDADGRRSAASIFDEVFGSTAKTAYRRRAGQKRKLKAAVAAFEEHPAFAEAYKLGGFSMPADTISEGLSLIKEHIKGMKYINELEARLTAVEGRVAELETAAAKMAPAANTRAEAKRLQAAGHSLGQIAKLLGRSKSTVQGWVAA</sequence>
<gene>
    <name evidence="1" type="ORF">SAMEA3729809_05653</name>
</gene>
<reference evidence="1 2" key="1">
    <citation type="submission" date="2018-08" db="EMBL/GenBank/DDBJ databases">
        <authorList>
            <consortium name="Pathogen Informatics"/>
        </authorList>
    </citation>
    <scope>NUCLEOTIDE SEQUENCE [LARGE SCALE GENOMIC DNA]</scope>
    <source>
        <strain evidence="1 2">EuSCAPE_TR218</strain>
    </source>
</reference>
<protein>
    <recommendedName>
        <fullName evidence="3">Helix-turn-helix domain-containing protein</fullName>
    </recommendedName>
</protein>
<evidence type="ECO:0008006" key="3">
    <source>
        <dbReference type="Google" id="ProtNLM"/>
    </source>
</evidence>
<organism evidence="1 2">
    <name type="scientific">Klebsiella variicola</name>
    <dbReference type="NCBI Taxonomy" id="244366"/>
    <lineage>
        <taxon>Bacteria</taxon>
        <taxon>Pseudomonadati</taxon>
        <taxon>Pseudomonadota</taxon>
        <taxon>Gammaproteobacteria</taxon>
        <taxon>Enterobacterales</taxon>
        <taxon>Enterobacteriaceae</taxon>
        <taxon>Klebsiella/Raoultella group</taxon>
        <taxon>Klebsiella</taxon>
        <taxon>Klebsiella pneumoniae complex</taxon>
    </lineage>
</organism>
<evidence type="ECO:0000313" key="2">
    <source>
        <dbReference type="Proteomes" id="UP000258928"/>
    </source>
</evidence>
<name>A0ABD7PEW6_KLEVA</name>
<comment type="caution">
    <text evidence="1">The sequence shown here is derived from an EMBL/GenBank/DDBJ whole genome shotgun (WGS) entry which is preliminary data.</text>
</comment>
<dbReference type="AlphaFoldDB" id="A0ABD7PEW6"/>
<accession>A0ABD7PEW6</accession>
<dbReference type="EMBL" id="UKAS01000055">
    <property type="protein sequence ID" value="SXF99805.1"/>
    <property type="molecule type" value="Genomic_DNA"/>
</dbReference>